<evidence type="ECO:0000313" key="2">
    <source>
        <dbReference type="EMBL" id="KAK0391565.1"/>
    </source>
</evidence>
<evidence type="ECO:0000256" key="1">
    <source>
        <dbReference type="SAM" id="Phobius"/>
    </source>
</evidence>
<dbReference type="EMBL" id="JAPDFR010000001">
    <property type="protein sequence ID" value="KAK0391565.1"/>
    <property type="molecule type" value="Genomic_DNA"/>
</dbReference>
<dbReference type="Pfam" id="PF10311">
    <property type="entry name" value="Ilm1"/>
    <property type="match status" value="1"/>
</dbReference>
<dbReference type="Proteomes" id="UP001175261">
    <property type="component" value="Unassembled WGS sequence"/>
</dbReference>
<feature type="transmembrane region" description="Helical" evidence="1">
    <location>
        <begin position="145"/>
        <end position="164"/>
    </location>
</feature>
<keyword evidence="1" id="KW-1133">Transmembrane helix</keyword>
<dbReference type="PANTHER" id="PTHR28029:SF1">
    <property type="entry name" value="PROTEIN ILM1"/>
    <property type="match status" value="1"/>
</dbReference>
<evidence type="ECO:0008006" key="4">
    <source>
        <dbReference type="Google" id="ProtNLM"/>
    </source>
</evidence>
<protein>
    <recommendedName>
        <fullName evidence="4">Increased loss of mitochondrial DNA protein 1</fullName>
    </recommendedName>
</protein>
<proteinExistence type="predicted"/>
<evidence type="ECO:0000313" key="3">
    <source>
        <dbReference type="Proteomes" id="UP001175261"/>
    </source>
</evidence>
<feature type="transmembrane region" description="Helical" evidence="1">
    <location>
        <begin position="7"/>
        <end position="25"/>
    </location>
</feature>
<keyword evidence="1" id="KW-0812">Transmembrane</keyword>
<comment type="caution">
    <text evidence="2">The sequence shown here is derived from an EMBL/GenBank/DDBJ whole genome shotgun (WGS) entry which is preliminary data.</text>
</comment>
<dbReference type="InterPro" id="IPR018815">
    <property type="entry name" value="Incr_loss_mito_DNA_1"/>
</dbReference>
<keyword evidence="1" id="KW-0472">Membrane</keyword>
<dbReference type="AlphaFoldDB" id="A0AA39LC08"/>
<dbReference type="PANTHER" id="PTHR28029">
    <property type="entry name" value="PROTEIN ILM1"/>
    <property type="match status" value="1"/>
</dbReference>
<organism evidence="2 3">
    <name type="scientific">Sarocladium strictum</name>
    <name type="common">Black bundle disease fungus</name>
    <name type="synonym">Acremonium strictum</name>
    <dbReference type="NCBI Taxonomy" id="5046"/>
    <lineage>
        <taxon>Eukaryota</taxon>
        <taxon>Fungi</taxon>
        <taxon>Dikarya</taxon>
        <taxon>Ascomycota</taxon>
        <taxon>Pezizomycotina</taxon>
        <taxon>Sordariomycetes</taxon>
        <taxon>Hypocreomycetidae</taxon>
        <taxon>Hypocreales</taxon>
        <taxon>Sarocladiaceae</taxon>
        <taxon>Sarocladium</taxon>
    </lineage>
</organism>
<reference evidence="2" key="1">
    <citation type="submission" date="2022-10" db="EMBL/GenBank/DDBJ databases">
        <title>Determination and structural analysis of whole genome sequence of Sarocladium strictum F4-1.</title>
        <authorList>
            <person name="Hu L."/>
            <person name="Jiang Y."/>
        </authorList>
    </citation>
    <scope>NUCLEOTIDE SEQUENCE</scope>
    <source>
        <strain evidence="2">F4-1</strain>
    </source>
</reference>
<keyword evidence="3" id="KW-1185">Reference proteome</keyword>
<sequence>MGLITANTIITSVSLFHLTLAFFFLTNPKTVDDQALVFFLGESMGVPYARGFDTPSAPLGLLSAVLALLGISDLVSLSMPEEIGMIYYWGPQAPLRSLFSTALLLYTFLSGPSSSIFTPPSTRHFSRDPTSMGGTGSGGALRNRVFFTFMFFETISWFWVWVTLREERNALIDKLKKTRQAQRD</sequence>
<gene>
    <name evidence="2" type="ORF">NLU13_1065</name>
</gene>
<name>A0AA39LC08_SARSR</name>
<accession>A0AA39LC08</accession>
<feature type="transmembrane region" description="Helical" evidence="1">
    <location>
        <begin position="98"/>
        <end position="117"/>
    </location>
</feature>